<sequence length="99" mass="10960">MSRSKNELSKALGLENFPEEEREEILAKVNKRLEEVLIGVLVANISDDDAQKIQKALHEEGADLEEVVAEISAGVPNLALKIERAVEEEISRLKAVLVQ</sequence>
<evidence type="ECO:0000313" key="2">
    <source>
        <dbReference type="Proteomes" id="UP000178894"/>
    </source>
</evidence>
<protein>
    <submittedName>
        <fullName evidence="1">Uncharacterized protein</fullName>
    </submittedName>
</protein>
<dbReference type="EMBL" id="MFIQ01000013">
    <property type="protein sequence ID" value="OGF93528.1"/>
    <property type="molecule type" value="Genomic_DNA"/>
</dbReference>
<dbReference type="STRING" id="1798364.A3G54_01115"/>
<accession>A0A1F5Y033</accession>
<dbReference type="Proteomes" id="UP000178894">
    <property type="component" value="Unassembled WGS sequence"/>
</dbReference>
<comment type="caution">
    <text evidence="1">The sequence shown here is derived from an EMBL/GenBank/DDBJ whole genome shotgun (WGS) entry which is preliminary data.</text>
</comment>
<evidence type="ECO:0000313" key="1">
    <source>
        <dbReference type="EMBL" id="OGF93528.1"/>
    </source>
</evidence>
<dbReference type="AlphaFoldDB" id="A0A1F5Y033"/>
<name>A0A1F5Y033_9BACT</name>
<reference evidence="1 2" key="1">
    <citation type="journal article" date="2016" name="Nat. Commun.">
        <title>Thousands of microbial genomes shed light on interconnected biogeochemical processes in an aquifer system.</title>
        <authorList>
            <person name="Anantharaman K."/>
            <person name="Brown C.T."/>
            <person name="Hug L.A."/>
            <person name="Sharon I."/>
            <person name="Castelle C.J."/>
            <person name="Probst A.J."/>
            <person name="Thomas B.C."/>
            <person name="Singh A."/>
            <person name="Wilkins M.J."/>
            <person name="Karaoz U."/>
            <person name="Brodie E.L."/>
            <person name="Williams K.H."/>
            <person name="Hubbard S.S."/>
            <person name="Banfield J.F."/>
        </authorList>
    </citation>
    <scope>NUCLEOTIDE SEQUENCE [LARGE SCALE GENOMIC DNA]</scope>
</reference>
<gene>
    <name evidence="1" type="ORF">A3G54_01115</name>
</gene>
<proteinExistence type="predicted"/>
<organism evidence="1 2">
    <name type="scientific">Candidatus Giovannonibacteria bacterium RIFCSPLOWO2_12_FULL_44_15</name>
    <dbReference type="NCBI Taxonomy" id="1798364"/>
    <lineage>
        <taxon>Bacteria</taxon>
        <taxon>Candidatus Giovannoniibacteriota</taxon>
    </lineage>
</organism>